<dbReference type="PANTHER" id="PTHR48100:SF44">
    <property type="entry name" value="PHOSPHATASE C1620.13-RELATED"/>
    <property type="match status" value="1"/>
</dbReference>
<reference evidence="1" key="1">
    <citation type="submission" date="2021-02" db="EMBL/GenBank/DDBJ databases">
        <authorList>
            <person name="Dougan E. K."/>
            <person name="Rhodes N."/>
            <person name="Thang M."/>
            <person name="Chan C."/>
        </authorList>
    </citation>
    <scope>NUCLEOTIDE SEQUENCE</scope>
</reference>
<proteinExistence type="predicted"/>
<evidence type="ECO:0000313" key="1">
    <source>
        <dbReference type="EMBL" id="CAE7272854.1"/>
    </source>
</evidence>
<dbReference type="PANTHER" id="PTHR48100">
    <property type="entry name" value="BROAD-SPECIFICITY PHOSPHATASE YOR283W-RELATED"/>
    <property type="match status" value="1"/>
</dbReference>
<dbReference type="Proteomes" id="UP000649617">
    <property type="component" value="Unassembled WGS sequence"/>
</dbReference>
<organism evidence="1 2">
    <name type="scientific">Symbiodinium pilosum</name>
    <name type="common">Dinoflagellate</name>
    <dbReference type="NCBI Taxonomy" id="2952"/>
    <lineage>
        <taxon>Eukaryota</taxon>
        <taxon>Sar</taxon>
        <taxon>Alveolata</taxon>
        <taxon>Dinophyceae</taxon>
        <taxon>Suessiales</taxon>
        <taxon>Symbiodiniaceae</taxon>
        <taxon>Symbiodinium</taxon>
    </lineage>
</organism>
<keyword evidence="2" id="KW-1185">Reference proteome</keyword>
<dbReference type="Pfam" id="PF00300">
    <property type="entry name" value="His_Phos_1"/>
    <property type="match status" value="1"/>
</dbReference>
<gene>
    <name evidence="1" type="ORF">SPIL2461_LOCUS6034</name>
</gene>
<dbReference type="AlphaFoldDB" id="A0A812MT04"/>
<dbReference type="GO" id="GO:0005829">
    <property type="term" value="C:cytosol"/>
    <property type="evidence" value="ECO:0007669"/>
    <property type="project" value="TreeGrafter"/>
</dbReference>
<dbReference type="CDD" id="cd07067">
    <property type="entry name" value="HP_PGM_like"/>
    <property type="match status" value="1"/>
</dbReference>
<dbReference type="SMART" id="SM00855">
    <property type="entry name" value="PGAM"/>
    <property type="match status" value="1"/>
</dbReference>
<accession>A0A812MT04</accession>
<dbReference type="EMBL" id="CAJNIZ010008857">
    <property type="protein sequence ID" value="CAE7272854.1"/>
    <property type="molecule type" value="Genomic_DNA"/>
</dbReference>
<protein>
    <submittedName>
        <fullName evidence="1">Uncharacterized protein</fullName>
    </submittedName>
</protein>
<dbReference type="InterPro" id="IPR013078">
    <property type="entry name" value="His_Pase_superF_clade-1"/>
</dbReference>
<name>A0A812MT04_SYMPI</name>
<comment type="caution">
    <text evidence="1">The sequence shown here is derived from an EMBL/GenBank/DDBJ whole genome shotgun (WGS) entry which is preliminary data.</text>
</comment>
<dbReference type="GO" id="GO:0016791">
    <property type="term" value="F:phosphatase activity"/>
    <property type="evidence" value="ECO:0007669"/>
    <property type="project" value="TreeGrafter"/>
</dbReference>
<evidence type="ECO:0000313" key="2">
    <source>
        <dbReference type="Proteomes" id="UP000649617"/>
    </source>
</evidence>
<dbReference type="InterPro" id="IPR029033">
    <property type="entry name" value="His_PPase_superfam"/>
</dbReference>
<dbReference type="SUPFAM" id="SSF53254">
    <property type="entry name" value="Phosphoglycerate mutase-like"/>
    <property type="match status" value="1"/>
</dbReference>
<dbReference type="Gene3D" id="3.40.50.1240">
    <property type="entry name" value="Phosphoglycerate mutase-like"/>
    <property type="match status" value="1"/>
</dbReference>
<sequence>MRRGLGFTGTCWCKQRVLQFRPYLSLDEAMKVLDADTGALADCTVKPHIVVAAGTVLQCYEDTKLLLPGGCDNVIRAWFGDPEFPWQEESGKGAVCTDAVKQILRANRPLFTSCACLGCDPVPGVWKQFRVELMTLDGFSAEEPHYPKLYTSVEEVPSNPSWIAFVRHAQAGHNADHALVNNPDNPLTEAGIAQALKAKEGPAGEAVRGAQVVVTSPLTRAMQTAGLLMGGGGLAEVDPGISERWSAPCDEGTVKSELVNARHPGLEEISAWKGFQELEEVWWPQPGEDQWGRAEAFLARARERSEERIVFVGHGGFWERVLGRYLSNCEVVFCDRSLT</sequence>
<dbReference type="OrthoDB" id="496981at2759"/>
<dbReference type="InterPro" id="IPR050275">
    <property type="entry name" value="PGM_Phosphatase"/>
</dbReference>